<evidence type="ECO:0000256" key="3">
    <source>
        <dbReference type="ARBA" id="ARBA00022475"/>
    </source>
</evidence>
<keyword evidence="2" id="KW-0813">Transport</keyword>
<dbReference type="GO" id="GO:0016887">
    <property type="term" value="F:ATP hydrolysis activity"/>
    <property type="evidence" value="ECO:0007669"/>
    <property type="project" value="InterPro"/>
</dbReference>
<dbReference type="AlphaFoldDB" id="A0A9D2J421"/>
<reference evidence="11" key="1">
    <citation type="journal article" date="2021" name="PeerJ">
        <title>Extensive microbial diversity within the chicken gut microbiome revealed by metagenomics and culture.</title>
        <authorList>
            <person name="Gilroy R."/>
            <person name="Ravi A."/>
            <person name="Getino M."/>
            <person name="Pursley I."/>
            <person name="Horton D.L."/>
            <person name="Alikhan N.F."/>
            <person name="Baker D."/>
            <person name="Gharbi K."/>
            <person name="Hall N."/>
            <person name="Watson M."/>
            <person name="Adriaenssens E.M."/>
            <person name="Foster-Nyarko E."/>
            <person name="Jarju S."/>
            <person name="Secka A."/>
            <person name="Antonio M."/>
            <person name="Oren A."/>
            <person name="Chaudhuri R.R."/>
            <person name="La Ragione R."/>
            <person name="Hildebrand F."/>
            <person name="Pallen M.J."/>
        </authorList>
    </citation>
    <scope>NUCLEOTIDE SEQUENCE</scope>
    <source>
        <strain evidence="11">ChiGjej4B4-7305</strain>
    </source>
</reference>
<dbReference type="Gene3D" id="3.40.50.300">
    <property type="entry name" value="P-loop containing nucleotide triphosphate hydrolases"/>
    <property type="match status" value="1"/>
</dbReference>
<organism evidence="11 12">
    <name type="scientific">Candidatus Ruania gallistercoris</name>
    <dbReference type="NCBI Taxonomy" id="2838746"/>
    <lineage>
        <taxon>Bacteria</taxon>
        <taxon>Bacillati</taxon>
        <taxon>Actinomycetota</taxon>
        <taxon>Actinomycetes</taxon>
        <taxon>Micrococcales</taxon>
        <taxon>Ruaniaceae</taxon>
        <taxon>Ruania</taxon>
    </lineage>
</organism>
<evidence type="ECO:0000256" key="7">
    <source>
        <dbReference type="ARBA" id="ARBA00023136"/>
    </source>
</evidence>
<dbReference type="PANTHER" id="PTHR42711">
    <property type="entry name" value="ABC TRANSPORTER ATP-BINDING PROTEIN"/>
    <property type="match status" value="1"/>
</dbReference>
<dbReference type="PROSITE" id="PS50893">
    <property type="entry name" value="ABC_TRANSPORTER_2"/>
    <property type="match status" value="1"/>
</dbReference>
<comment type="similarity">
    <text evidence="9">Belongs to the ABC transporter superfamily. Drug exporter-1 (DrugE1) (TC 3.A.1.105) family.</text>
</comment>
<dbReference type="InterPro" id="IPR050763">
    <property type="entry name" value="ABC_transporter_ATP-binding"/>
</dbReference>
<evidence type="ECO:0000256" key="8">
    <source>
        <dbReference type="ARBA" id="ARBA00023251"/>
    </source>
</evidence>
<dbReference type="Pfam" id="PF00005">
    <property type="entry name" value="ABC_tran"/>
    <property type="match status" value="1"/>
</dbReference>
<evidence type="ECO:0000259" key="10">
    <source>
        <dbReference type="PROSITE" id="PS50893"/>
    </source>
</evidence>
<keyword evidence="4" id="KW-0547">Nucleotide-binding</keyword>
<evidence type="ECO:0000256" key="6">
    <source>
        <dbReference type="ARBA" id="ARBA00022967"/>
    </source>
</evidence>
<dbReference type="InterPro" id="IPR003593">
    <property type="entry name" value="AAA+_ATPase"/>
</dbReference>
<evidence type="ECO:0000313" key="11">
    <source>
        <dbReference type="EMBL" id="HIZ35768.1"/>
    </source>
</evidence>
<reference evidence="11" key="2">
    <citation type="submission" date="2021-04" db="EMBL/GenBank/DDBJ databases">
        <authorList>
            <person name="Gilroy R."/>
        </authorList>
    </citation>
    <scope>NUCLEOTIDE SEQUENCE</scope>
    <source>
        <strain evidence="11">ChiGjej4B4-7305</strain>
    </source>
</reference>
<dbReference type="GO" id="GO:1900753">
    <property type="term" value="P:doxorubicin transport"/>
    <property type="evidence" value="ECO:0007669"/>
    <property type="project" value="InterPro"/>
</dbReference>
<dbReference type="GO" id="GO:0005524">
    <property type="term" value="F:ATP binding"/>
    <property type="evidence" value="ECO:0007669"/>
    <property type="project" value="UniProtKB-KW"/>
</dbReference>
<dbReference type="EMBL" id="DXBY01000140">
    <property type="protein sequence ID" value="HIZ35768.1"/>
    <property type="molecule type" value="Genomic_DNA"/>
</dbReference>
<dbReference type="NCBIfam" id="TIGR01188">
    <property type="entry name" value="drrA"/>
    <property type="match status" value="1"/>
</dbReference>
<dbReference type="InterPro" id="IPR005894">
    <property type="entry name" value="DrrA"/>
</dbReference>
<evidence type="ECO:0000256" key="2">
    <source>
        <dbReference type="ARBA" id="ARBA00022448"/>
    </source>
</evidence>
<accession>A0A9D2J421</accession>
<dbReference type="InterPro" id="IPR017871">
    <property type="entry name" value="ABC_transporter-like_CS"/>
</dbReference>
<dbReference type="SMART" id="SM00382">
    <property type="entry name" value="AAA"/>
    <property type="match status" value="1"/>
</dbReference>
<keyword evidence="3" id="KW-1003">Cell membrane</keyword>
<comment type="subcellular location">
    <subcellularLocation>
        <location evidence="1">Cell membrane</location>
        <topology evidence="1">Peripheral membrane protein</topology>
        <orientation evidence="1">Cytoplasmic side</orientation>
    </subcellularLocation>
</comment>
<dbReference type="GO" id="GO:0043215">
    <property type="term" value="P:daunorubicin transport"/>
    <property type="evidence" value="ECO:0007669"/>
    <property type="project" value="InterPro"/>
</dbReference>
<feature type="domain" description="ABC transporter" evidence="10">
    <location>
        <begin position="9"/>
        <end position="239"/>
    </location>
</feature>
<dbReference type="PANTHER" id="PTHR42711:SF19">
    <property type="entry name" value="DOXORUBICIN RESISTANCE ATP-BINDING PROTEIN DRRA"/>
    <property type="match status" value="1"/>
</dbReference>
<keyword evidence="8" id="KW-0046">Antibiotic resistance</keyword>
<evidence type="ECO:0000313" key="12">
    <source>
        <dbReference type="Proteomes" id="UP000824037"/>
    </source>
</evidence>
<dbReference type="InterPro" id="IPR003439">
    <property type="entry name" value="ABC_transporter-like_ATP-bd"/>
</dbReference>
<keyword evidence="7" id="KW-0472">Membrane</keyword>
<evidence type="ECO:0000256" key="1">
    <source>
        <dbReference type="ARBA" id="ARBA00004413"/>
    </source>
</evidence>
<comment type="caution">
    <text evidence="11">The sequence shown here is derived from an EMBL/GenBank/DDBJ whole genome shotgun (WGS) entry which is preliminary data.</text>
</comment>
<dbReference type="InterPro" id="IPR027417">
    <property type="entry name" value="P-loop_NTPase"/>
</dbReference>
<dbReference type="Proteomes" id="UP000824037">
    <property type="component" value="Unassembled WGS sequence"/>
</dbReference>
<dbReference type="GO" id="GO:0005886">
    <property type="term" value="C:plasma membrane"/>
    <property type="evidence" value="ECO:0007669"/>
    <property type="project" value="UniProtKB-SubCell"/>
</dbReference>
<evidence type="ECO:0000256" key="9">
    <source>
        <dbReference type="ARBA" id="ARBA00049985"/>
    </source>
</evidence>
<dbReference type="GO" id="GO:0046677">
    <property type="term" value="P:response to antibiotic"/>
    <property type="evidence" value="ECO:0007669"/>
    <property type="project" value="UniProtKB-KW"/>
</dbReference>
<dbReference type="FunFam" id="3.40.50.300:FF:000589">
    <property type="entry name" value="ABC transporter, ATP-binding subunit"/>
    <property type="match status" value="1"/>
</dbReference>
<sequence>MSVPTDLAIETRGLVKKFGSTLAVDGVDLSVARGGIYGVLGPNGAGKTTAIRMLATLLRPDAGEARVLGHDVFAEPKTIREKIALTGQFASMDEDLTGIENLILLGRLQGLSSRAARTRGVDLLEAFGLTDATARQVKKYSGGMRRRLDIAGSLIVTPELMFLDEPTTGIDPRSRNQVWEIIRTLVAGGTTILLTTQYLEEADQLADRLAVIDHGRVIAEGTPGQLKAQVGSGALNVRVIDPADREDAAEILARVIGTEVHREGDPTALSVRVDQTSRAAAALSALEEAEVAVETFALGQPSLDEVFLTLTGSAPTGDETKAGAR</sequence>
<protein>
    <submittedName>
        <fullName evidence="11">ATP-binding cassette domain-containing protein</fullName>
    </submittedName>
</protein>
<evidence type="ECO:0000256" key="5">
    <source>
        <dbReference type="ARBA" id="ARBA00022840"/>
    </source>
</evidence>
<keyword evidence="6" id="KW-1278">Translocase</keyword>
<evidence type="ECO:0000256" key="4">
    <source>
        <dbReference type="ARBA" id="ARBA00022741"/>
    </source>
</evidence>
<dbReference type="SUPFAM" id="SSF52540">
    <property type="entry name" value="P-loop containing nucleoside triphosphate hydrolases"/>
    <property type="match status" value="1"/>
</dbReference>
<keyword evidence="5 11" id="KW-0067">ATP-binding</keyword>
<dbReference type="InterPro" id="IPR025302">
    <property type="entry name" value="DrrA1/2-like_C"/>
</dbReference>
<dbReference type="PROSITE" id="PS00211">
    <property type="entry name" value="ABC_TRANSPORTER_1"/>
    <property type="match status" value="1"/>
</dbReference>
<gene>
    <name evidence="11" type="ORF">H9815_08310</name>
</gene>
<dbReference type="Pfam" id="PF13732">
    <property type="entry name" value="DrrA1-3_C"/>
    <property type="match status" value="1"/>
</dbReference>
<proteinExistence type="inferred from homology"/>
<name>A0A9D2J421_9MICO</name>